<dbReference type="InterPro" id="IPR017896">
    <property type="entry name" value="4Fe4S_Fe-S-bd"/>
</dbReference>
<dbReference type="InterPro" id="IPR017900">
    <property type="entry name" value="4Fe4S_Fe_S_CS"/>
</dbReference>
<proteinExistence type="predicted"/>
<evidence type="ECO:0000259" key="4">
    <source>
        <dbReference type="PROSITE" id="PS51379"/>
    </source>
</evidence>
<dbReference type="PROSITE" id="PS00198">
    <property type="entry name" value="4FE4S_FER_1"/>
    <property type="match status" value="1"/>
</dbReference>
<dbReference type="Pfam" id="PF12838">
    <property type="entry name" value="Fer4_7"/>
    <property type="match status" value="1"/>
</dbReference>
<keyword evidence="2" id="KW-0408">Iron</keyword>
<dbReference type="PROSITE" id="PS51379">
    <property type="entry name" value="4FE4S_FER_2"/>
    <property type="match status" value="2"/>
</dbReference>
<name>A0ABZ3J6E0_SPOA4</name>
<feature type="domain" description="4Fe-4S ferredoxin-type" evidence="4">
    <location>
        <begin position="316"/>
        <end position="345"/>
    </location>
</feature>
<protein>
    <recommendedName>
        <fullName evidence="4">4Fe-4S ferredoxin-type domain-containing protein</fullName>
    </recommendedName>
</protein>
<reference evidence="5" key="1">
    <citation type="submission" date="2024-05" db="EMBL/GenBank/DDBJ databases">
        <title>Isolation and characterization of Sporomusa carbonis sp. nov., a carboxydotrophic hydrogenogen in the genus of Sporomusa isolated from a charcoal burning pile.</title>
        <authorList>
            <person name="Boeer T."/>
            <person name="Rosenbaum F."/>
            <person name="Eysell L."/>
            <person name="Mueller V."/>
            <person name="Daniel R."/>
            <person name="Poehlein A."/>
        </authorList>
    </citation>
    <scope>NUCLEOTIDE SEQUENCE [LARGE SCALE GENOMIC DNA]</scope>
    <source>
        <strain evidence="5">DSM 3132</strain>
    </source>
</reference>
<dbReference type="Proteomes" id="UP000216052">
    <property type="component" value="Chromosome"/>
</dbReference>
<evidence type="ECO:0000256" key="1">
    <source>
        <dbReference type="ARBA" id="ARBA00022723"/>
    </source>
</evidence>
<dbReference type="RefSeq" id="WP_093795943.1">
    <property type="nucleotide sequence ID" value="NZ_CP155571.1"/>
</dbReference>
<accession>A0ABZ3J6E0</accession>
<organism evidence="5 6">
    <name type="scientific">Sporomusa acidovorans (strain ATCC 49682 / DSM 3132 / Mol)</name>
    <dbReference type="NCBI Taxonomy" id="1123286"/>
    <lineage>
        <taxon>Bacteria</taxon>
        <taxon>Bacillati</taxon>
        <taxon>Bacillota</taxon>
        <taxon>Negativicutes</taxon>
        <taxon>Selenomonadales</taxon>
        <taxon>Sporomusaceae</taxon>
        <taxon>Sporomusa</taxon>
    </lineage>
</organism>
<keyword evidence="1" id="KW-0479">Metal-binding</keyword>
<dbReference type="SUPFAM" id="SSF54862">
    <property type="entry name" value="4Fe-4S ferredoxins"/>
    <property type="match status" value="1"/>
</dbReference>
<sequence length="428" mass="47113">MGHIVNSEKEYRLLQQRLDCNITGAPYAPAFISILKLLFTPAEAYIARQIPLRPTRLSLVANKLNIPAAKLYGKVLAMAERGLVFDFEHNGEIYIVLSPVVIGFFEFIFMRTRDNLPLKELAELFEEYMSQDDRFAQSIFEGSTQLGRTLIHEQALPADTYSEVLDWEKTTAIIASAKHIGLSLCTCRHKASHLGRCCDAPLETCITLGKSAVILVKKGMAAAISPDKALRIIEDCKQQGLMQIADNVQRDVGFICNCCSCCCEFIQAIKRFNLKNAVITSNWLATVNPKFCKSCGACIRACPVGALHSEENSAGAKPVCDETVCLGCGVCVTACKFNGITMSPRPQRVIVPETSYDKIILMAIERGKLSNLVFDDPSRLHHRALGRIIGVIEKSSPVKTLMAVKPIKSAFLTAIVSRIKKATGVNKN</sequence>
<dbReference type="Gene3D" id="3.30.70.20">
    <property type="match status" value="1"/>
</dbReference>
<evidence type="ECO:0000256" key="2">
    <source>
        <dbReference type="ARBA" id="ARBA00023004"/>
    </source>
</evidence>
<dbReference type="EMBL" id="CP155571">
    <property type="protein sequence ID" value="XFO73603.1"/>
    <property type="molecule type" value="Genomic_DNA"/>
</dbReference>
<feature type="domain" description="4Fe-4S ferredoxin-type" evidence="4">
    <location>
        <begin position="283"/>
        <end position="312"/>
    </location>
</feature>
<evidence type="ECO:0000256" key="3">
    <source>
        <dbReference type="ARBA" id="ARBA00023014"/>
    </source>
</evidence>
<keyword evidence="3" id="KW-0411">Iron-sulfur</keyword>
<keyword evidence="6" id="KW-1185">Reference proteome</keyword>
<evidence type="ECO:0000313" key="5">
    <source>
        <dbReference type="EMBL" id="XFO73603.1"/>
    </source>
</evidence>
<gene>
    <name evidence="5" type="ORF">SPACI_037100</name>
</gene>
<evidence type="ECO:0000313" key="6">
    <source>
        <dbReference type="Proteomes" id="UP000216052"/>
    </source>
</evidence>